<comment type="catalytic activity">
    <reaction evidence="1">
        <text>adenosine 3',5'-bisphosphate + H2O = AMP + phosphate</text>
        <dbReference type="Rhea" id="RHEA:10040"/>
        <dbReference type="ChEBI" id="CHEBI:15377"/>
        <dbReference type="ChEBI" id="CHEBI:43474"/>
        <dbReference type="ChEBI" id="CHEBI:58343"/>
        <dbReference type="ChEBI" id="CHEBI:456215"/>
        <dbReference type="EC" id="3.1.3.7"/>
    </reaction>
</comment>
<proteinExistence type="predicted"/>
<dbReference type="SUPFAM" id="SSF56655">
    <property type="entry name" value="Carbohydrate phosphatase"/>
    <property type="match status" value="1"/>
</dbReference>
<dbReference type="Gene3D" id="3.40.190.80">
    <property type="match status" value="1"/>
</dbReference>
<dbReference type="InterPro" id="IPR050725">
    <property type="entry name" value="CysQ/Inositol_MonoPase"/>
</dbReference>
<feature type="binding site" evidence="6">
    <location>
        <position position="81"/>
    </location>
    <ligand>
        <name>Mg(2+)</name>
        <dbReference type="ChEBI" id="CHEBI:18420"/>
        <label>1</label>
        <note>catalytic</note>
    </ligand>
</feature>
<dbReference type="Proteomes" id="UP000002247">
    <property type="component" value="Chromosome"/>
</dbReference>
<dbReference type="GO" id="GO:0050427">
    <property type="term" value="P:3'-phosphoadenosine 5'-phosphosulfate metabolic process"/>
    <property type="evidence" value="ECO:0007669"/>
    <property type="project" value="TreeGrafter"/>
</dbReference>
<dbReference type="GO" id="GO:0008441">
    <property type="term" value="F:3'(2'),5'-bisphosphate nucleotidase activity"/>
    <property type="evidence" value="ECO:0007669"/>
    <property type="project" value="UniProtKB-EC"/>
</dbReference>
<gene>
    <name evidence="7" type="ordered locus">Srot_2637</name>
</gene>
<evidence type="ECO:0000313" key="8">
    <source>
        <dbReference type="Proteomes" id="UP000002247"/>
    </source>
</evidence>
<keyword evidence="8" id="KW-1185">Reference proteome</keyword>
<name>D6ZCA2_SEGRD</name>
<dbReference type="PROSITE" id="PS00629">
    <property type="entry name" value="IMP_1"/>
    <property type="match status" value="1"/>
</dbReference>
<dbReference type="EMBL" id="CP001958">
    <property type="protein sequence ID" value="ADG99071.1"/>
    <property type="molecule type" value="Genomic_DNA"/>
</dbReference>
<dbReference type="Pfam" id="PF00459">
    <property type="entry name" value="Inositol_P"/>
    <property type="match status" value="1"/>
</dbReference>
<feature type="binding site" evidence="6">
    <location>
        <position position="189"/>
    </location>
    <ligand>
        <name>Mg(2+)</name>
        <dbReference type="ChEBI" id="CHEBI:18420"/>
        <label>1</label>
        <note>catalytic</note>
    </ligand>
</feature>
<comment type="cofactor">
    <cofactor evidence="6">
        <name>Mg(2+)</name>
        <dbReference type="ChEBI" id="CHEBI:18420"/>
    </cofactor>
</comment>
<keyword evidence="3 6" id="KW-0460">Magnesium</keyword>
<dbReference type="GO" id="GO:0000103">
    <property type="term" value="P:sulfate assimilation"/>
    <property type="evidence" value="ECO:0007669"/>
    <property type="project" value="TreeGrafter"/>
</dbReference>
<dbReference type="PANTHER" id="PTHR43028">
    <property type="entry name" value="3'(2'),5'-BISPHOSPHATE NUCLEOTIDASE 1"/>
    <property type="match status" value="1"/>
</dbReference>
<sequence>MTSDAEFAAQLARDTGQILLGVQRSALLEGHDLGDAGDLLAQEFIARVLGVRKPLDAVLSEEARDSAARLKARRVWIIDPLDGTSEFRRRGQDWAVHIALVEHGEPTAAAVSLPPRGKVFQSDTVPKATGLLTGRLIASRGRTPFEALLVAKRLHLQLVQANSAGVKAMAVVEGEADAYVHAGGQHQWDSAAPVGVALAAGLWCSRLSGAPLRYNGPDTYLPDLLICRMELKDEILSVLHAQRN</sequence>
<evidence type="ECO:0000313" key="7">
    <source>
        <dbReference type="EMBL" id="ADG99071.1"/>
    </source>
</evidence>
<evidence type="ECO:0000256" key="5">
    <source>
        <dbReference type="ARBA" id="ARBA00042530"/>
    </source>
</evidence>
<dbReference type="InterPro" id="IPR000760">
    <property type="entry name" value="Inositol_monophosphatase-like"/>
</dbReference>
<feature type="binding site" evidence="6">
    <location>
        <position position="61"/>
    </location>
    <ligand>
        <name>Mg(2+)</name>
        <dbReference type="ChEBI" id="CHEBI:18420"/>
        <label>1</label>
        <note>catalytic</note>
    </ligand>
</feature>
<feature type="binding site" evidence="6">
    <location>
        <position position="79"/>
    </location>
    <ligand>
        <name>Mg(2+)</name>
        <dbReference type="ChEBI" id="CHEBI:18420"/>
        <label>1</label>
        <note>catalytic</note>
    </ligand>
</feature>
<feature type="binding site" evidence="6">
    <location>
        <position position="82"/>
    </location>
    <ligand>
        <name>Mg(2+)</name>
        <dbReference type="ChEBI" id="CHEBI:18420"/>
        <label>1</label>
        <note>catalytic</note>
    </ligand>
</feature>
<dbReference type="PANTHER" id="PTHR43028:SF5">
    <property type="entry name" value="3'(2'),5'-BISPHOSPHATE NUCLEOTIDASE 1"/>
    <property type="match status" value="1"/>
</dbReference>
<organism evidence="7 8">
    <name type="scientific">Segniliparus rotundus (strain ATCC BAA-972 / CDC 1076 / CIP 108378 / DSM 44985 / JCM 13578)</name>
    <dbReference type="NCBI Taxonomy" id="640132"/>
    <lineage>
        <taxon>Bacteria</taxon>
        <taxon>Bacillati</taxon>
        <taxon>Actinomycetota</taxon>
        <taxon>Actinomycetes</taxon>
        <taxon>Mycobacteriales</taxon>
        <taxon>Segniliparaceae</taxon>
        <taxon>Segniliparus</taxon>
    </lineage>
</organism>
<reference evidence="7 8" key="1">
    <citation type="journal article" date="2010" name="Stand. Genomic Sci.">
        <title>Complete genome sequence of Segniliparus rotundus type strain (CDC 1076).</title>
        <authorList>
            <person name="Sikorski J."/>
            <person name="Lapidus A."/>
            <person name="Copeland A."/>
            <person name="Misra M."/>
            <person name="Glavina Del Rio T."/>
            <person name="Nolan M."/>
            <person name="Lucas S."/>
            <person name="Chen F."/>
            <person name="Tice H."/>
            <person name="Cheng J.F."/>
            <person name="Jando M."/>
            <person name="Schneider S."/>
            <person name="Bruce D."/>
            <person name="Goodwin L."/>
            <person name="Pitluck S."/>
            <person name="Liolios K."/>
            <person name="Mikhailova N."/>
            <person name="Pati A."/>
            <person name="Ivanova N."/>
            <person name="Mavromatis K."/>
            <person name="Chen A."/>
            <person name="Palaniappan K."/>
            <person name="Chertkov O."/>
            <person name="Land M."/>
            <person name="Hauser L."/>
            <person name="Chang Y.J."/>
            <person name="Jeffries C.D."/>
            <person name="Brettin T."/>
            <person name="Detter J.C."/>
            <person name="Han C."/>
            <person name="Rohde M."/>
            <person name="Goker M."/>
            <person name="Bristow J."/>
            <person name="Eisen J.A."/>
            <person name="Markowitz V."/>
            <person name="Hugenholtz P."/>
            <person name="Kyrpides N.C."/>
            <person name="Klenk H.P."/>
        </authorList>
    </citation>
    <scope>NUCLEOTIDE SEQUENCE [LARGE SCALE GENOMIC DNA]</scope>
    <source>
        <strain evidence="8">ATCC BAA-972 / CDC 1076 / CIP 108378 / DSM 44985 / JCM 13578</strain>
    </source>
</reference>
<dbReference type="Gene3D" id="3.30.540.10">
    <property type="entry name" value="Fructose-1,6-Bisphosphatase, subunit A, domain 1"/>
    <property type="match status" value="1"/>
</dbReference>
<dbReference type="InterPro" id="IPR020583">
    <property type="entry name" value="Inositol_monoP_metal-BS"/>
</dbReference>
<dbReference type="GO" id="GO:0046872">
    <property type="term" value="F:metal ion binding"/>
    <property type="evidence" value="ECO:0007669"/>
    <property type="project" value="UniProtKB-KW"/>
</dbReference>
<evidence type="ECO:0000256" key="1">
    <source>
        <dbReference type="ARBA" id="ARBA00001625"/>
    </source>
</evidence>
<evidence type="ECO:0000256" key="2">
    <source>
        <dbReference type="ARBA" id="ARBA00022723"/>
    </source>
</evidence>
<keyword evidence="2 6" id="KW-0479">Metal-binding</keyword>
<dbReference type="AlphaFoldDB" id="D6ZCA2"/>
<dbReference type="eggNOG" id="COG1218">
    <property type="taxonomic scope" value="Bacteria"/>
</dbReference>
<evidence type="ECO:0000256" key="6">
    <source>
        <dbReference type="PIRSR" id="PIRSR600760-2"/>
    </source>
</evidence>
<dbReference type="KEGG" id="srt:Srot_2637"/>
<evidence type="ECO:0000256" key="4">
    <source>
        <dbReference type="ARBA" id="ARBA00041694"/>
    </source>
</evidence>
<dbReference type="STRING" id="640132.Srot_2637"/>
<evidence type="ECO:0000256" key="3">
    <source>
        <dbReference type="ARBA" id="ARBA00022842"/>
    </source>
</evidence>
<accession>D6ZCA2</accession>
<dbReference type="HOGENOM" id="CLU_071517_0_0_11"/>
<dbReference type="CDD" id="cd01638">
    <property type="entry name" value="CysQ"/>
    <property type="match status" value="1"/>
</dbReference>
<dbReference type="RefSeq" id="WP_013139520.1">
    <property type="nucleotide sequence ID" value="NC_014168.1"/>
</dbReference>
<protein>
    <recommendedName>
        <fullName evidence="4">3'(2'),5-bisphosphonucleoside 3'(2')-phosphohydrolase</fullName>
    </recommendedName>
    <alternativeName>
        <fullName evidence="5">DPNPase</fullName>
    </alternativeName>
</protein>